<dbReference type="InterPro" id="IPR057394">
    <property type="entry name" value="PIGBOS1"/>
</dbReference>
<evidence type="ECO:0000313" key="3">
    <source>
        <dbReference type="EMBL" id="CAE7091309.1"/>
    </source>
</evidence>
<keyword evidence="2" id="KW-0472">Membrane</keyword>
<evidence type="ECO:0000256" key="1">
    <source>
        <dbReference type="SAM" id="MobiDB-lite"/>
    </source>
</evidence>
<keyword evidence="2" id="KW-1133">Transmembrane helix</keyword>
<feature type="transmembrane region" description="Helical" evidence="2">
    <location>
        <begin position="6"/>
        <end position="25"/>
    </location>
</feature>
<evidence type="ECO:0000256" key="2">
    <source>
        <dbReference type="SAM" id="Phobius"/>
    </source>
</evidence>
<reference evidence="3" key="1">
    <citation type="submission" date="2021-01" db="EMBL/GenBank/DDBJ databases">
        <authorList>
            <person name="Kaushik A."/>
        </authorList>
    </citation>
    <scope>NUCLEOTIDE SEQUENCE</scope>
    <source>
        <strain evidence="3">AG5</strain>
    </source>
</reference>
<accession>A0A8H3HSZ0</accession>
<keyword evidence="2" id="KW-0812">Transmembrane</keyword>
<dbReference type="EMBL" id="CAJNJQ010000646">
    <property type="protein sequence ID" value="CAE7091309.1"/>
    <property type="molecule type" value="Genomic_DNA"/>
</dbReference>
<protein>
    <submittedName>
        <fullName evidence="3">Uncharacterized protein</fullName>
    </submittedName>
</protein>
<dbReference type="Pfam" id="PF23670">
    <property type="entry name" value="PIGBOS1"/>
    <property type="match status" value="1"/>
</dbReference>
<name>A0A8H3HSZ0_9AGAM</name>
<feature type="compositionally biased region" description="Polar residues" evidence="1">
    <location>
        <begin position="41"/>
        <end position="62"/>
    </location>
</feature>
<dbReference type="Proteomes" id="UP000663827">
    <property type="component" value="Unassembled WGS sequence"/>
</dbReference>
<proteinExistence type="predicted"/>
<gene>
    <name evidence="3" type="ORF">RDB_LOCUS32181</name>
</gene>
<comment type="caution">
    <text evidence="3">The sequence shown here is derived from an EMBL/GenBank/DDBJ whole genome shotgun (WGS) entry which is preliminary data.</text>
</comment>
<evidence type="ECO:0000313" key="4">
    <source>
        <dbReference type="Proteomes" id="UP000663827"/>
    </source>
</evidence>
<feature type="region of interest" description="Disordered" evidence="1">
    <location>
        <begin position="41"/>
        <end position="72"/>
    </location>
</feature>
<sequence length="72" mass="7659">MSARGRVLPVLVAIATGVVSGVYIFQPLIIQERDRLVTLNQSPATANNAPPNLTPDSPQPGSQPARKIPKET</sequence>
<dbReference type="AlphaFoldDB" id="A0A8H3HSZ0"/>
<organism evidence="3 4">
    <name type="scientific">Rhizoctonia solani</name>
    <dbReference type="NCBI Taxonomy" id="456999"/>
    <lineage>
        <taxon>Eukaryota</taxon>
        <taxon>Fungi</taxon>
        <taxon>Dikarya</taxon>
        <taxon>Basidiomycota</taxon>
        <taxon>Agaricomycotina</taxon>
        <taxon>Agaricomycetes</taxon>
        <taxon>Cantharellales</taxon>
        <taxon>Ceratobasidiaceae</taxon>
        <taxon>Rhizoctonia</taxon>
    </lineage>
</organism>